<comment type="cofactor">
    <cofactor evidence="1">
        <name>Mg(2+)</name>
        <dbReference type="ChEBI" id="CHEBI:18420"/>
    </cofactor>
</comment>
<dbReference type="InterPro" id="IPR000086">
    <property type="entry name" value="NUDIX_hydrolase_dom"/>
</dbReference>
<gene>
    <name evidence="4" type="ORF">SPIROBIBN47_250031</name>
</gene>
<dbReference type="CDD" id="cd04681">
    <property type="entry name" value="NUDIX_Hydrolase"/>
    <property type="match status" value="1"/>
</dbReference>
<evidence type="ECO:0000313" key="4">
    <source>
        <dbReference type="EMBL" id="SLM12416.1"/>
    </source>
</evidence>
<proteinExistence type="predicted"/>
<evidence type="ECO:0000256" key="2">
    <source>
        <dbReference type="ARBA" id="ARBA00022801"/>
    </source>
</evidence>
<evidence type="ECO:0000259" key="3">
    <source>
        <dbReference type="PROSITE" id="PS51462"/>
    </source>
</evidence>
<reference evidence="4" key="1">
    <citation type="submission" date="2017-02" db="EMBL/GenBank/DDBJ databases">
        <authorList>
            <person name="Regsiter A."/>
            <person name="William W."/>
        </authorList>
    </citation>
    <scope>NUCLEOTIDE SEQUENCE</scope>
    <source>
        <strain evidence="4">Bib</strain>
    </source>
</reference>
<organism evidence="4">
    <name type="scientific">uncultured spirochete</name>
    <dbReference type="NCBI Taxonomy" id="156406"/>
    <lineage>
        <taxon>Bacteria</taxon>
        <taxon>Pseudomonadati</taxon>
        <taxon>Spirochaetota</taxon>
        <taxon>Spirochaetia</taxon>
        <taxon>Spirochaetales</taxon>
        <taxon>environmental samples</taxon>
    </lineage>
</organism>
<dbReference type="SUPFAM" id="SSF55811">
    <property type="entry name" value="Nudix"/>
    <property type="match status" value="1"/>
</dbReference>
<dbReference type="Pfam" id="PF00293">
    <property type="entry name" value="NUDIX"/>
    <property type="match status" value="1"/>
</dbReference>
<name>A0A3P3XI66_9SPIR</name>
<dbReference type="InterPro" id="IPR015797">
    <property type="entry name" value="NUDIX_hydrolase-like_dom_sf"/>
</dbReference>
<dbReference type="PANTHER" id="PTHR43046">
    <property type="entry name" value="GDP-MANNOSE MANNOSYL HYDROLASE"/>
    <property type="match status" value="1"/>
</dbReference>
<accession>A0A3P3XI66</accession>
<protein>
    <submittedName>
        <fullName evidence="4">NUDIX hydrolase (Modular protein)</fullName>
    </submittedName>
</protein>
<dbReference type="GO" id="GO:0016787">
    <property type="term" value="F:hydrolase activity"/>
    <property type="evidence" value="ECO:0007669"/>
    <property type="project" value="UniProtKB-KW"/>
</dbReference>
<sequence>MKKTKEQNELQPDDSTQVSSDAYIRSLEDKMNHALERLGGIGAAASAFHFCPSCGSPKLYSVRSRMWKCPTCGFEYFHNVATAAGIIIESRGAILMLRRHKDPMKGKFALPGGFVEPGERAEDAALRECYEEIGWSPAHINFLATFPNVYQYQGVPYATCDVYFFSRGNIVDFDDFELDPEETESLQFVNVTAIPWADIAFESAVRALRYFLLHESIGIPPQMPDFE</sequence>
<dbReference type="AlphaFoldDB" id="A0A3P3XI66"/>
<dbReference type="InterPro" id="IPR020476">
    <property type="entry name" value="Nudix_hydrolase"/>
</dbReference>
<feature type="domain" description="Nudix hydrolase" evidence="3">
    <location>
        <begin position="77"/>
        <end position="212"/>
    </location>
</feature>
<evidence type="ECO:0000256" key="1">
    <source>
        <dbReference type="ARBA" id="ARBA00001946"/>
    </source>
</evidence>
<dbReference type="Gene3D" id="3.90.79.10">
    <property type="entry name" value="Nucleoside Triphosphate Pyrophosphohydrolase"/>
    <property type="match status" value="1"/>
</dbReference>
<dbReference type="PROSITE" id="PS51462">
    <property type="entry name" value="NUDIX"/>
    <property type="match status" value="1"/>
</dbReference>
<dbReference type="PANTHER" id="PTHR43046:SF14">
    <property type="entry name" value="MUTT_NUDIX FAMILY PROTEIN"/>
    <property type="match status" value="1"/>
</dbReference>
<keyword evidence="2 4" id="KW-0378">Hydrolase</keyword>
<dbReference type="EMBL" id="FWDM01000018">
    <property type="protein sequence ID" value="SLM12416.1"/>
    <property type="molecule type" value="Genomic_DNA"/>
</dbReference>
<dbReference type="PRINTS" id="PR00502">
    <property type="entry name" value="NUDIXFAMILY"/>
</dbReference>